<accession>A0AAV8RL59</accession>
<keyword evidence="3" id="KW-0444">Lipid biosynthesis</keyword>
<dbReference type="InterPro" id="IPR001155">
    <property type="entry name" value="OxRdtase_FMN_N"/>
</dbReference>
<keyword evidence="4" id="KW-0285">Flavoprotein</keyword>
<reference evidence="12 13" key="1">
    <citation type="submission" date="2022-12" db="EMBL/GenBank/DDBJ databases">
        <title>Chromosome-scale assembly of the Ensete ventricosum genome.</title>
        <authorList>
            <person name="Dussert Y."/>
            <person name="Stocks J."/>
            <person name="Wendawek A."/>
            <person name="Woldeyes F."/>
            <person name="Nichols R.A."/>
            <person name="Borrell J.S."/>
        </authorList>
    </citation>
    <scope>NUCLEOTIDE SEQUENCE [LARGE SCALE GENOMIC DNA]</scope>
    <source>
        <strain evidence="13">cv. Maze</strain>
        <tissue evidence="12">Seeds</tissue>
    </source>
</reference>
<keyword evidence="9" id="KW-0443">Lipid metabolism</keyword>
<evidence type="ECO:0000313" key="13">
    <source>
        <dbReference type="Proteomes" id="UP001222027"/>
    </source>
</evidence>
<evidence type="ECO:0000256" key="9">
    <source>
        <dbReference type="ARBA" id="ARBA00023098"/>
    </source>
</evidence>
<comment type="similarity">
    <text evidence="2">Belongs to the NADH:flavin oxidoreductase/NADH oxidase family.</text>
</comment>
<evidence type="ECO:0000256" key="3">
    <source>
        <dbReference type="ARBA" id="ARBA00022516"/>
    </source>
</evidence>
<evidence type="ECO:0000259" key="11">
    <source>
        <dbReference type="Pfam" id="PF00724"/>
    </source>
</evidence>
<name>A0AAV8RL59_ENSVE</name>
<sequence length="122" mass="13536">MATANSVRLVTHNKMGKFDLSHRVVLTPMTKQRSDGNIPQPHAILYYSQQASKGGLLIAEATGGVPDTAQGYRCTPAFGTKEQVEEWKLIVNAVHEQGDILFCQIWHVGRVSNQIKSNHETH</sequence>
<comment type="caution">
    <text evidence="12">The sequence shown here is derived from an EMBL/GenBank/DDBJ whole genome shotgun (WGS) entry which is preliminary data.</text>
</comment>
<keyword evidence="5" id="KW-0288">FMN</keyword>
<dbReference type="GO" id="GO:0031408">
    <property type="term" value="P:oxylipin biosynthetic process"/>
    <property type="evidence" value="ECO:0007669"/>
    <property type="project" value="UniProtKB-KW"/>
</dbReference>
<evidence type="ECO:0000256" key="7">
    <source>
        <dbReference type="ARBA" id="ARBA00022832"/>
    </source>
</evidence>
<evidence type="ECO:0000256" key="6">
    <source>
        <dbReference type="ARBA" id="ARBA00022767"/>
    </source>
</evidence>
<evidence type="ECO:0000313" key="12">
    <source>
        <dbReference type="EMBL" id="KAJ8501123.1"/>
    </source>
</evidence>
<evidence type="ECO:0000256" key="2">
    <source>
        <dbReference type="ARBA" id="ARBA00005979"/>
    </source>
</evidence>
<dbReference type="Proteomes" id="UP001222027">
    <property type="component" value="Unassembled WGS sequence"/>
</dbReference>
<dbReference type="InterPro" id="IPR045247">
    <property type="entry name" value="Oye-like"/>
</dbReference>
<dbReference type="PANTHER" id="PTHR22893">
    <property type="entry name" value="NADH OXIDOREDUCTASE-RELATED"/>
    <property type="match status" value="1"/>
</dbReference>
<dbReference type="InterPro" id="IPR013785">
    <property type="entry name" value="Aldolase_TIM"/>
</dbReference>
<evidence type="ECO:0000256" key="1">
    <source>
        <dbReference type="ARBA" id="ARBA00001917"/>
    </source>
</evidence>
<evidence type="ECO:0000256" key="10">
    <source>
        <dbReference type="ARBA" id="ARBA00023160"/>
    </source>
</evidence>
<dbReference type="Gene3D" id="3.20.20.70">
    <property type="entry name" value="Aldolase class I"/>
    <property type="match status" value="1"/>
</dbReference>
<organism evidence="12 13">
    <name type="scientific">Ensete ventricosum</name>
    <name type="common">Abyssinian banana</name>
    <name type="synonym">Musa ensete</name>
    <dbReference type="NCBI Taxonomy" id="4639"/>
    <lineage>
        <taxon>Eukaryota</taxon>
        <taxon>Viridiplantae</taxon>
        <taxon>Streptophyta</taxon>
        <taxon>Embryophyta</taxon>
        <taxon>Tracheophyta</taxon>
        <taxon>Spermatophyta</taxon>
        <taxon>Magnoliopsida</taxon>
        <taxon>Liliopsida</taxon>
        <taxon>Zingiberales</taxon>
        <taxon>Musaceae</taxon>
        <taxon>Ensete</taxon>
    </lineage>
</organism>
<evidence type="ECO:0000256" key="8">
    <source>
        <dbReference type="ARBA" id="ARBA00022857"/>
    </source>
</evidence>
<keyword evidence="10" id="KW-0275">Fatty acid biosynthesis</keyword>
<dbReference type="GO" id="GO:0010181">
    <property type="term" value="F:FMN binding"/>
    <property type="evidence" value="ECO:0007669"/>
    <property type="project" value="InterPro"/>
</dbReference>
<dbReference type="GO" id="GO:0016491">
    <property type="term" value="F:oxidoreductase activity"/>
    <property type="evidence" value="ECO:0007669"/>
    <property type="project" value="InterPro"/>
</dbReference>
<dbReference type="GO" id="GO:0006633">
    <property type="term" value="P:fatty acid biosynthetic process"/>
    <property type="evidence" value="ECO:0007669"/>
    <property type="project" value="UniProtKB-KW"/>
</dbReference>
<dbReference type="Pfam" id="PF00724">
    <property type="entry name" value="Oxidored_FMN"/>
    <property type="match status" value="1"/>
</dbReference>
<evidence type="ECO:0000256" key="5">
    <source>
        <dbReference type="ARBA" id="ARBA00022643"/>
    </source>
</evidence>
<protein>
    <recommendedName>
        <fullName evidence="11">NADH:flavin oxidoreductase/NADH oxidase N-terminal domain-containing protein</fullName>
    </recommendedName>
</protein>
<feature type="domain" description="NADH:flavin oxidoreductase/NADH oxidase N-terminal" evidence="11">
    <location>
        <begin position="14"/>
        <end position="113"/>
    </location>
</feature>
<proteinExistence type="inferred from homology"/>
<dbReference type="AlphaFoldDB" id="A0AAV8RL59"/>
<evidence type="ECO:0000256" key="4">
    <source>
        <dbReference type="ARBA" id="ARBA00022630"/>
    </source>
</evidence>
<keyword evidence="6" id="KW-0925">Oxylipin biosynthesis</keyword>
<keyword evidence="8" id="KW-0521">NADP</keyword>
<keyword evidence="13" id="KW-1185">Reference proteome</keyword>
<dbReference type="SUPFAM" id="SSF51395">
    <property type="entry name" value="FMN-linked oxidoreductases"/>
    <property type="match status" value="1"/>
</dbReference>
<dbReference type="EMBL" id="JAQQAF010000003">
    <property type="protein sequence ID" value="KAJ8501123.1"/>
    <property type="molecule type" value="Genomic_DNA"/>
</dbReference>
<dbReference type="PANTHER" id="PTHR22893:SF91">
    <property type="entry name" value="NADPH DEHYDROGENASE 2-RELATED"/>
    <property type="match status" value="1"/>
</dbReference>
<keyword evidence="7" id="KW-0276">Fatty acid metabolism</keyword>
<gene>
    <name evidence="12" type="ORF">OPV22_011675</name>
</gene>
<comment type="cofactor">
    <cofactor evidence="1">
        <name>FMN</name>
        <dbReference type="ChEBI" id="CHEBI:58210"/>
    </cofactor>
</comment>